<dbReference type="Gene3D" id="2.60.40.10">
    <property type="entry name" value="Immunoglobulins"/>
    <property type="match status" value="2"/>
</dbReference>
<organism evidence="2">
    <name type="scientific">mine drainage metagenome</name>
    <dbReference type="NCBI Taxonomy" id="410659"/>
    <lineage>
        <taxon>unclassified sequences</taxon>
        <taxon>metagenomes</taxon>
        <taxon>ecological metagenomes</taxon>
    </lineage>
</organism>
<evidence type="ECO:0000313" key="2">
    <source>
        <dbReference type="EMBL" id="OIQ89482.1"/>
    </source>
</evidence>
<comment type="caution">
    <text evidence="2">The sequence shown here is derived from an EMBL/GenBank/DDBJ whole genome shotgun (WGS) entry which is preliminary data.</text>
</comment>
<proteinExistence type="predicted"/>
<dbReference type="PROSITE" id="PS51127">
    <property type="entry name" value="BIG1"/>
    <property type="match status" value="1"/>
</dbReference>
<dbReference type="InterPro" id="IPR003344">
    <property type="entry name" value="Big_1_dom"/>
</dbReference>
<protein>
    <submittedName>
        <fullName evidence="2">Bacterial Ig-like domain (Group 1)</fullName>
    </submittedName>
</protein>
<sequence length="479" mass="45372">MNTPPLARFLRVLFTSLSMAVLAGCGGGGNSAGTPLLKANAALTVSTAAGTTSVNPNSDVVIVATAQDGYGHALAGATITFTIASNGSGAVLQGSTTSSTTGTTPSLTETTDGSGVARAVYIAGSAQGLDSVDATVTGSSGVAVTQSVTLAVGAQAAAGPQYAVALSAAQATVLPSASETITATVTSGGLPMANAPVVFSFGLASSASGGTGPSLSSGAGLQYATTDSHGQATIGYTAGPQVGVDTVIADLVAAEPISNSGSTTGGTAAGSSSATNSISGTQQVLASGSLGIAVTYSAASTWKVALSGTPSSGTCVGNAAQSLVTCSPLPTNNAVAVSGGTAQQTIGSAVSLAAKVTDSSGNPIPGALVTFKLGSALSSAYEPYCTPPAALLGGACSTTSGGTTTTTAASTYLVEAGLLSTSTSGSGIVTSVQATTGTDGMAYAKYVPGGSPGTDVVLVTAGVTSAQVQGQASMSANVQ</sequence>
<dbReference type="InterPro" id="IPR013783">
    <property type="entry name" value="Ig-like_fold"/>
</dbReference>
<dbReference type="AlphaFoldDB" id="A0A1J5R1X8"/>
<accession>A0A1J5R1X8</accession>
<reference evidence="2" key="1">
    <citation type="submission" date="2016-10" db="EMBL/GenBank/DDBJ databases">
        <title>Sequence of Gallionella enrichment culture.</title>
        <authorList>
            <person name="Poehlein A."/>
            <person name="Muehling M."/>
            <person name="Daniel R."/>
        </authorList>
    </citation>
    <scope>NUCLEOTIDE SEQUENCE</scope>
</reference>
<feature type="domain" description="Big-1" evidence="1">
    <location>
        <begin position="42"/>
        <end position="151"/>
    </location>
</feature>
<gene>
    <name evidence="2" type="ORF">GALL_286130</name>
</gene>
<name>A0A1J5R1X8_9ZZZZ</name>
<dbReference type="EMBL" id="MLJW01000328">
    <property type="protein sequence ID" value="OIQ89482.1"/>
    <property type="molecule type" value="Genomic_DNA"/>
</dbReference>
<evidence type="ECO:0000259" key="1">
    <source>
        <dbReference type="PROSITE" id="PS51127"/>
    </source>
</evidence>